<protein>
    <submittedName>
        <fullName evidence="7">NADPH dehydrogenase NamA</fullName>
        <ecNumber evidence="7">1.6.99.1</ecNumber>
    </submittedName>
</protein>
<dbReference type="CDD" id="cd02932">
    <property type="entry name" value="OYE_YqiM_FMN"/>
    <property type="match status" value="1"/>
</dbReference>
<evidence type="ECO:0000256" key="5">
    <source>
        <dbReference type="ARBA" id="ARBA00023002"/>
    </source>
</evidence>
<dbReference type="SUPFAM" id="SSF51395">
    <property type="entry name" value="FMN-linked oxidoreductases"/>
    <property type="match status" value="1"/>
</dbReference>
<dbReference type="InterPro" id="IPR013785">
    <property type="entry name" value="Aldolase_TIM"/>
</dbReference>
<keyword evidence="8" id="KW-1185">Reference proteome</keyword>
<comment type="caution">
    <text evidence="7">The sequence shown here is derived from an EMBL/GenBank/DDBJ whole genome shotgun (WGS) entry which is preliminary data.</text>
</comment>
<dbReference type="Pfam" id="PF00724">
    <property type="entry name" value="Oxidored_FMN"/>
    <property type="match status" value="1"/>
</dbReference>
<dbReference type="PANTHER" id="PTHR43303">
    <property type="entry name" value="NADPH DEHYDROGENASE C23G7.10C-RELATED"/>
    <property type="match status" value="1"/>
</dbReference>
<dbReference type="Proteomes" id="UP000318010">
    <property type="component" value="Unassembled WGS sequence"/>
</dbReference>
<dbReference type="GO" id="GO:0050661">
    <property type="term" value="F:NADP binding"/>
    <property type="evidence" value="ECO:0007669"/>
    <property type="project" value="InterPro"/>
</dbReference>
<reference evidence="7 8" key="1">
    <citation type="submission" date="2019-07" db="EMBL/GenBank/DDBJ databases">
        <authorList>
            <person name="Kim J."/>
        </authorList>
    </citation>
    <scope>NUCLEOTIDE SEQUENCE [LARGE SCALE GENOMIC DNA]</scope>
    <source>
        <strain evidence="7 8">MJ1a</strain>
    </source>
</reference>
<evidence type="ECO:0000313" key="8">
    <source>
        <dbReference type="Proteomes" id="UP000318010"/>
    </source>
</evidence>
<dbReference type="GO" id="GO:0003959">
    <property type="term" value="F:NADPH dehydrogenase activity"/>
    <property type="evidence" value="ECO:0007669"/>
    <property type="project" value="UniProtKB-EC"/>
</dbReference>
<dbReference type="EC" id="1.6.99.1" evidence="7"/>
<dbReference type="RefSeq" id="WP_146268582.1">
    <property type="nucleotide sequence ID" value="NZ_VOEI01000001.1"/>
</dbReference>
<dbReference type="InterPro" id="IPR001155">
    <property type="entry name" value="OxRdtase_FMN_N"/>
</dbReference>
<dbReference type="AlphaFoldDB" id="A0A563U8U4"/>
<organism evidence="7 8">
    <name type="scientific">Mucilaginibacter achroorhodeus</name>
    <dbReference type="NCBI Taxonomy" id="2599294"/>
    <lineage>
        <taxon>Bacteria</taxon>
        <taxon>Pseudomonadati</taxon>
        <taxon>Bacteroidota</taxon>
        <taxon>Sphingobacteriia</taxon>
        <taxon>Sphingobacteriales</taxon>
        <taxon>Sphingobacteriaceae</taxon>
        <taxon>Mucilaginibacter</taxon>
    </lineage>
</organism>
<dbReference type="NCBIfam" id="NF010047">
    <property type="entry name" value="PRK13523.1"/>
    <property type="match status" value="1"/>
</dbReference>
<feature type="domain" description="NADH:flavin oxidoreductase/NADH oxidase N-terminal" evidence="6">
    <location>
        <begin position="3"/>
        <end position="340"/>
    </location>
</feature>
<evidence type="ECO:0000256" key="1">
    <source>
        <dbReference type="ARBA" id="ARBA00001917"/>
    </source>
</evidence>
<dbReference type="InterPro" id="IPR044152">
    <property type="entry name" value="YqjM-like"/>
</dbReference>
<sequence>MANLFSPLKIKNIELKNRVVVSPMCQYSSTDGFANNWHLVHLGSFATGGASLIITEATAVSPEGRISFADLGIWKDEHIDKLKEITSFIEEHGAFAGVQLAHAGRKASHEQPWNGDKQILPDHANGWETVAPSSIPFKTEEVAPKELDKAGIEKVIADFKSAAERSLKAGFKVIEIHAAHGYLINQFLSPLSNQRTDEYGGSLENRSRLLLQVVDAINGVWPADLPLFVRISASEWVDGGWTIDDSIALAKLLKPKNVDLIDCSSGGNTAGARIAVKPGYQVEFAEEVKENADILTGAVGLITEPKQADEIIKNGQADVVLLAREMLRDPHFALRAAHQLGYEVKWPVQYERAKW</sequence>
<dbReference type="Gene3D" id="3.20.20.70">
    <property type="entry name" value="Aldolase class I"/>
    <property type="match status" value="1"/>
</dbReference>
<keyword evidence="3" id="KW-0288">FMN</keyword>
<gene>
    <name evidence="7" type="primary">namA</name>
    <name evidence="7" type="ORF">FPZ42_00695</name>
</gene>
<comment type="cofactor">
    <cofactor evidence="1">
        <name>FMN</name>
        <dbReference type="ChEBI" id="CHEBI:58210"/>
    </cofactor>
</comment>
<evidence type="ECO:0000256" key="3">
    <source>
        <dbReference type="ARBA" id="ARBA00022643"/>
    </source>
</evidence>
<dbReference type="PANTHER" id="PTHR43303:SF4">
    <property type="entry name" value="NADPH DEHYDROGENASE C23G7.10C-RELATED"/>
    <property type="match status" value="1"/>
</dbReference>
<proteinExistence type="predicted"/>
<evidence type="ECO:0000256" key="2">
    <source>
        <dbReference type="ARBA" id="ARBA00022630"/>
    </source>
</evidence>
<evidence type="ECO:0000259" key="6">
    <source>
        <dbReference type="Pfam" id="PF00724"/>
    </source>
</evidence>
<evidence type="ECO:0000256" key="4">
    <source>
        <dbReference type="ARBA" id="ARBA00022857"/>
    </source>
</evidence>
<dbReference type="OrthoDB" id="9772736at2"/>
<dbReference type="GO" id="GO:0010181">
    <property type="term" value="F:FMN binding"/>
    <property type="evidence" value="ECO:0007669"/>
    <property type="project" value="InterPro"/>
</dbReference>
<keyword evidence="2" id="KW-0285">Flavoprotein</keyword>
<evidence type="ECO:0000313" key="7">
    <source>
        <dbReference type="EMBL" id="TWR27765.1"/>
    </source>
</evidence>
<dbReference type="EMBL" id="VOEI01000001">
    <property type="protein sequence ID" value="TWR27765.1"/>
    <property type="molecule type" value="Genomic_DNA"/>
</dbReference>
<keyword evidence="4" id="KW-0521">NADP</keyword>
<accession>A0A563U8U4</accession>
<keyword evidence="5 7" id="KW-0560">Oxidoreductase</keyword>
<name>A0A563U8U4_9SPHI</name>